<gene>
    <name evidence="2" type="ORF">Pcinc_006902</name>
</gene>
<feature type="region of interest" description="Disordered" evidence="1">
    <location>
        <begin position="305"/>
        <end position="328"/>
    </location>
</feature>
<name>A0AAE1KXG0_PETCI</name>
<accession>A0AAE1KXG0</accession>
<organism evidence="2 3">
    <name type="scientific">Petrolisthes cinctipes</name>
    <name type="common">Flat porcelain crab</name>
    <dbReference type="NCBI Taxonomy" id="88211"/>
    <lineage>
        <taxon>Eukaryota</taxon>
        <taxon>Metazoa</taxon>
        <taxon>Ecdysozoa</taxon>
        <taxon>Arthropoda</taxon>
        <taxon>Crustacea</taxon>
        <taxon>Multicrustacea</taxon>
        <taxon>Malacostraca</taxon>
        <taxon>Eumalacostraca</taxon>
        <taxon>Eucarida</taxon>
        <taxon>Decapoda</taxon>
        <taxon>Pleocyemata</taxon>
        <taxon>Anomura</taxon>
        <taxon>Galatheoidea</taxon>
        <taxon>Porcellanidae</taxon>
        <taxon>Petrolisthes</taxon>
    </lineage>
</organism>
<comment type="caution">
    <text evidence="2">The sequence shown here is derived from an EMBL/GenBank/DDBJ whole genome shotgun (WGS) entry which is preliminary data.</text>
</comment>
<proteinExistence type="predicted"/>
<evidence type="ECO:0000313" key="3">
    <source>
        <dbReference type="Proteomes" id="UP001286313"/>
    </source>
</evidence>
<protein>
    <submittedName>
        <fullName evidence="2">Uncharacterized protein</fullName>
    </submittedName>
</protein>
<evidence type="ECO:0000313" key="2">
    <source>
        <dbReference type="EMBL" id="KAK3889026.1"/>
    </source>
</evidence>
<keyword evidence="3" id="KW-1185">Reference proteome</keyword>
<dbReference type="EMBL" id="JAWQEG010000506">
    <property type="protein sequence ID" value="KAK3889026.1"/>
    <property type="molecule type" value="Genomic_DNA"/>
</dbReference>
<dbReference type="Proteomes" id="UP001286313">
    <property type="component" value="Unassembled WGS sequence"/>
</dbReference>
<feature type="region of interest" description="Disordered" evidence="1">
    <location>
        <begin position="1"/>
        <end position="20"/>
    </location>
</feature>
<feature type="region of interest" description="Disordered" evidence="1">
    <location>
        <begin position="99"/>
        <end position="119"/>
    </location>
</feature>
<dbReference type="AlphaFoldDB" id="A0AAE1KXG0"/>
<dbReference type="PRINTS" id="PR01217">
    <property type="entry name" value="PRICHEXTENSN"/>
</dbReference>
<sequence length="375" mass="40497">MRKYENSFKAHVSHHATKHLQQESVEHPNCRPFTLSPCFLASWTEDDLKTSPPTTAPSPFLPHSSVGQTSIIPTLPPSLPNGIPLLPRLPLSLLRNPMTSVPPPTHHNPGILPQQYTHQPPSGLLQAHSHIQALPLFLKQIIYAGGSQSYAQVGFLSIMHGNSQSGVAGFVQASPIFPIVNAGNRMSFHATGLLAEPFLNTTSGILLTRTTPSIYHKTPATFPIRTPPAFPTTTQSTFPTTTQSTFPIRAPTAFLTTTPSTSPTTTPSTFPIINPSTFPITNPYTSLTTTSSYSQTTAPPAFPITPSSNFPTTTPSSSPLTTSSTSRTTISSTGLIGIRISAHSPCRICYVEIDGRCKRNYGCVEPSEERKIDDF</sequence>
<evidence type="ECO:0000256" key="1">
    <source>
        <dbReference type="SAM" id="MobiDB-lite"/>
    </source>
</evidence>
<reference evidence="2" key="1">
    <citation type="submission" date="2023-10" db="EMBL/GenBank/DDBJ databases">
        <title>Genome assemblies of two species of porcelain crab, Petrolisthes cinctipes and Petrolisthes manimaculis (Anomura: Porcellanidae).</title>
        <authorList>
            <person name="Angst P."/>
        </authorList>
    </citation>
    <scope>NUCLEOTIDE SEQUENCE</scope>
    <source>
        <strain evidence="2">PB745_01</strain>
        <tissue evidence="2">Gill</tissue>
    </source>
</reference>